<sequence length="93" mass="9839">MAIIKPFHACALLIVLIFANEMIIACQGRNLNVAYNTKKVHEAGGASKGITKDGMRMDANSIGGSQQQHKQSAITDDDNRPTNPGHSPGAGHS</sequence>
<name>A0ACB7U5B1_DIOAL</name>
<reference evidence="2" key="1">
    <citation type="journal article" date="2022" name="Nat. Commun.">
        <title>Chromosome evolution and the genetic basis of agronomically important traits in greater yam.</title>
        <authorList>
            <person name="Bredeson J.V."/>
            <person name="Lyons J.B."/>
            <person name="Oniyinde I.O."/>
            <person name="Okereke N.R."/>
            <person name="Kolade O."/>
            <person name="Nnabue I."/>
            <person name="Nwadili C.O."/>
            <person name="Hribova E."/>
            <person name="Parker M."/>
            <person name="Nwogha J."/>
            <person name="Shu S."/>
            <person name="Carlson J."/>
            <person name="Kariba R."/>
            <person name="Muthemba S."/>
            <person name="Knop K."/>
            <person name="Barton G.J."/>
            <person name="Sherwood A.V."/>
            <person name="Lopez-Montes A."/>
            <person name="Asiedu R."/>
            <person name="Jamnadass R."/>
            <person name="Muchugi A."/>
            <person name="Goodstein D."/>
            <person name="Egesi C.N."/>
            <person name="Featherston J."/>
            <person name="Asfaw A."/>
            <person name="Simpson G.G."/>
            <person name="Dolezel J."/>
            <person name="Hendre P.S."/>
            <person name="Van Deynze A."/>
            <person name="Kumar P.L."/>
            <person name="Obidiegwu J.E."/>
            <person name="Bhattacharjee R."/>
            <person name="Rokhsar D.S."/>
        </authorList>
    </citation>
    <scope>NUCLEOTIDE SEQUENCE [LARGE SCALE GENOMIC DNA]</scope>
    <source>
        <strain evidence="2">cv. TDa95/00328</strain>
    </source>
</reference>
<keyword evidence="2" id="KW-1185">Reference proteome</keyword>
<dbReference type="Proteomes" id="UP000827976">
    <property type="component" value="Chromosome 18"/>
</dbReference>
<comment type="caution">
    <text evidence="1">The sequence shown here is derived from an EMBL/GenBank/DDBJ whole genome shotgun (WGS) entry which is preliminary data.</text>
</comment>
<evidence type="ECO:0000313" key="1">
    <source>
        <dbReference type="EMBL" id="KAH7655453.1"/>
    </source>
</evidence>
<evidence type="ECO:0000313" key="2">
    <source>
        <dbReference type="Proteomes" id="UP000827976"/>
    </source>
</evidence>
<organism evidence="1 2">
    <name type="scientific">Dioscorea alata</name>
    <name type="common">Purple yam</name>
    <dbReference type="NCBI Taxonomy" id="55571"/>
    <lineage>
        <taxon>Eukaryota</taxon>
        <taxon>Viridiplantae</taxon>
        <taxon>Streptophyta</taxon>
        <taxon>Embryophyta</taxon>
        <taxon>Tracheophyta</taxon>
        <taxon>Spermatophyta</taxon>
        <taxon>Magnoliopsida</taxon>
        <taxon>Liliopsida</taxon>
        <taxon>Dioscoreales</taxon>
        <taxon>Dioscoreaceae</taxon>
        <taxon>Dioscorea</taxon>
    </lineage>
</organism>
<protein>
    <submittedName>
        <fullName evidence="1">Uncharacterized protein</fullName>
    </submittedName>
</protein>
<dbReference type="EMBL" id="CM037028">
    <property type="protein sequence ID" value="KAH7655453.1"/>
    <property type="molecule type" value="Genomic_DNA"/>
</dbReference>
<proteinExistence type="predicted"/>
<accession>A0ACB7U5B1</accession>
<gene>
    <name evidence="1" type="ORF">IHE45_18G011600</name>
</gene>